<dbReference type="PANTHER" id="PTHR38687">
    <property type="entry name" value="CELL DIVISION PROTEIN DEDD-RELATED"/>
    <property type="match status" value="1"/>
</dbReference>
<dbReference type="GO" id="GO:0032506">
    <property type="term" value="P:cytokinetic process"/>
    <property type="evidence" value="ECO:0007669"/>
    <property type="project" value="TreeGrafter"/>
</dbReference>
<name>A0A381Y120_9ZZZZ</name>
<gene>
    <name evidence="2" type="ORF">METZ01_LOCUS123236</name>
</gene>
<dbReference type="Pfam" id="PF05036">
    <property type="entry name" value="SPOR"/>
    <property type="match status" value="1"/>
</dbReference>
<dbReference type="InterPro" id="IPR036680">
    <property type="entry name" value="SPOR-like_sf"/>
</dbReference>
<reference evidence="2" key="1">
    <citation type="submission" date="2018-05" db="EMBL/GenBank/DDBJ databases">
        <authorList>
            <person name="Lanie J.A."/>
            <person name="Ng W.-L."/>
            <person name="Kazmierczak K.M."/>
            <person name="Andrzejewski T.M."/>
            <person name="Davidsen T.M."/>
            <person name="Wayne K.J."/>
            <person name="Tettelin H."/>
            <person name="Glass J.I."/>
            <person name="Rusch D."/>
            <person name="Podicherti R."/>
            <person name="Tsui H.-C.T."/>
            <person name="Winkler M.E."/>
        </authorList>
    </citation>
    <scope>NUCLEOTIDE SEQUENCE</scope>
</reference>
<dbReference type="PANTHER" id="PTHR38687:SF1">
    <property type="entry name" value="CELL DIVISION PROTEIN DEDD"/>
    <property type="match status" value="1"/>
</dbReference>
<dbReference type="PROSITE" id="PS51724">
    <property type="entry name" value="SPOR"/>
    <property type="match status" value="1"/>
</dbReference>
<dbReference type="InterPro" id="IPR052521">
    <property type="entry name" value="Cell_div_SPOR-domain"/>
</dbReference>
<dbReference type="GO" id="GO:0030428">
    <property type="term" value="C:cell septum"/>
    <property type="evidence" value="ECO:0007669"/>
    <property type="project" value="TreeGrafter"/>
</dbReference>
<evidence type="ECO:0000313" key="2">
    <source>
        <dbReference type="EMBL" id="SVA70382.1"/>
    </source>
</evidence>
<evidence type="ECO:0000259" key="1">
    <source>
        <dbReference type="PROSITE" id="PS51724"/>
    </source>
</evidence>
<dbReference type="Gene3D" id="3.30.70.1070">
    <property type="entry name" value="Sporulation related repeat"/>
    <property type="match status" value="1"/>
</dbReference>
<proteinExistence type="predicted"/>
<dbReference type="GO" id="GO:0042834">
    <property type="term" value="F:peptidoglycan binding"/>
    <property type="evidence" value="ECO:0007669"/>
    <property type="project" value="InterPro"/>
</dbReference>
<dbReference type="EMBL" id="UINC01017013">
    <property type="protein sequence ID" value="SVA70382.1"/>
    <property type="molecule type" value="Genomic_DNA"/>
</dbReference>
<dbReference type="GO" id="GO:0032153">
    <property type="term" value="C:cell division site"/>
    <property type="evidence" value="ECO:0007669"/>
    <property type="project" value="TreeGrafter"/>
</dbReference>
<protein>
    <recommendedName>
        <fullName evidence="1">SPOR domain-containing protein</fullName>
    </recommendedName>
</protein>
<sequence>MRLLLVMIFLVASAVGLHFSGINLLSGFQKKEASAKKLRAVKPKFIRDKVAKAASDKPIYTFFETLNDPTMTRYVGLNGKLLPTKIAATPLIPPVEKQMESEPLAKPEIKHDRNIRTPTEIGGRPRYAVQVSSFRDAGRAGALKMHLQEKGFDAFLMQAELADHAGTWHRVFLGRYADEEKAQEAARMARSLYNLNAVVVRKTH</sequence>
<dbReference type="InterPro" id="IPR007730">
    <property type="entry name" value="SPOR-like_dom"/>
</dbReference>
<organism evidence="2">
    <name type="scientific">marine metagenome</name>
    <dbReference type="NCBI Taxonomy" id="408172"/>
    <lineage>
        <taxon>unclassified sequences</taxon>
        <taxon>metagenomes</taxon>
        <taxon>ecological metagenomes</taxon>
    </lineage>
</organism>
<accession>A0A381Y120</accession>
<feature type="domain" description="SPOR" evidence="1">
    <location>
        <begin position="121"/>
        <end position="202"/>
    </location>
</feature>
<dbReference type="AlphaFoldDB" id="A0A381Y120"/>
<dbReference type="SUPFAM" id="SSF110997">
    <property type="entry name" value="Sporulation related repeat"/>
    <property type="match status" value="1"/>
</dbReference>